<dbReference type="PANTHER" id="PTHR12864">
    <property type="entry name" value="RAN BINDING PROTEIN 9-RELATED"/>
    <property type="match status" value="1"/>
</dbReference>
<dbReference type="Pfam" id="PF08513">
    <property type="entry name" value="LisH"/>
    <property type="match status" value="1"/>
</dbReference>
<reference evidence="2" key="1">
    <citation type="submission" date="2021-03" db="EMBL/GenBank/DDBJ databases">
        <authorList>
            <person name="Palmer J.M."/>
        </authorList>
    </citation>
    <scope>NUCLEOTIDE SEQUENCE</scope>
    <source>
        <strain evidence="2">ARV_011</strain>
    </source>
</reference>
<dbReference type="InterPro" id="IPR006595">
    <property type="entry name" value="CTLH_C"/>
</dbReference>
<dbReference type="SMART" id="SM00667">
    <property type="entry name" value="LisH"/>
    <property type="match status" value="1"/>
</dbReference>
<evidence type="ECO:0000259" key="1">
    <source>
        <dbReference type="PROSITE" id="PS50897"/>
    </source>
</evidence>
<dbReference type="OrthoDB" id="2415936at2759"/>
<dbReference type="InterPro" id="IPR050618">
    <property type="entry name" value="Ubq-SigPath_Reg"/>
</dbReference>
<dbReference type="PROSITE" id="PS50897">
    <property type="entry name" value="CTLH"/>
    <property type="match status" value="1"/>
</dbReference>
<evidence type="ECO:0000313" key="3">
    <source>
        <dbReference type="Proteomes" id="UP000790833"/>
    </source>
</evidence>
<dbReference type="InterPro" id="IPR013144">
    <property type="entry name" value="CRA_dom"/>
</dbReference>
<dbReference type="InterPro" id="IPR006594">
    <property type="entry name" value="LisH"/>
</dbReference>
<dbReference type="InterPro" id="IPR024964">
    <property type="entry name" value="CTLH/CRA"/>
</dbReference>
<dbReference type="GeneID" id="66117112"/>
<evidence type="ECO:0000313" key="2">
    <source>
        <dbReference type="EMBL" id="KAG7195212.1"/>
    </source>
</evidence>
<comment type="caution">
    <text evidence="2">The sequence shown here is derived from an EMBL/GenBank/DDBJ whole genome shotgun (WGS) entry which is preliminary data.</text>
</comment>
<gene>
    <name evidence="2" type="ORF">KQ657_003738</name>
</gene>
<proteinExistence type="predicted"/>
<dbReference type="Proteomes" id="UP000790833">
    <property type="component" value="Unassembled WGS sequence"/>
</dbReference>
<name>A0A9P8AKJ8_9ASCO</name>
<dbReference type="SMART" id="SM00668">
    <property type="entry name" value="CTLH"/>
    <property type="match status" value="1"/>
</dbReference>
<protein>
    <recommendedName>
        <fullName evidence="1">CTLH domain-containing protein</fullName>
    </recommendedName>
</protein>
<dbReference type="Pfam" id="PF10607">
    <property type="entry name" value="CTLH"/>
    <property type="match status" value="1"/>
</dbReference>
<dbReference type="SMART" id="SM00757">
    <property type="entry name" value="CRA"/>
    <property type="match status" value="1"/>
</dbReference>
<organism evidence="2 3">
    <name type="scientific">Scheffersomyces spartinae</name>
    <dbReference type="NCBI Taxonomy" id="45513"/>
    <lineage>
        <taxon>Eukaryota</taxon>
        <taxon>Fungi</taxon>
        <taxon>Dikarya</taxon>
        <taxon>Ascomycota</taxon>
        <taxon>Saccharomycotina</taxon>
        <taxon>Pichiomycetes</taxon>
        <taxon>Debaryomycetaceae</taxon>
        <taxon>Scheffersomyces</taxon>
    </lineage>
</organism>
<keyword evidence="3" id="KW-1185">Reference proteome</keyword>
<accession>A0A9P8AKJ8</accession>
<dbReference type="AlphaFoldDB" id="A0A9P8AKJ8"/>
<dbReference type="PROSITE" id="PS50896">
    <property type="entry name" value="LISH"/>
    <property type="match status" value="1"/>
</dbReference>
<sequence>MNTMPIDQLILDYFVQEGYEEAALSFAKETRTNLSPDTLSPSALARGFTTIQKRKEIKRLILQGNIEEAIKKINEYFPTILDQNNLLHFYLLRLNLTELIRNHKFRSNLNDMEEEKEFLSRVLTFVREHLISKVASSFKLLKELEITMSLLCLDFNKPQELPEELQSLFDLQLRNQCYRLVNKEILNFEPSSNLVMNGEVLPQINVDVSFNKDHDVDDDDELYDDLLTTSKSSVIEKLAPTEKSVGPDINIPLDSKLETVLKLWILTEQKLIGMNVKDKRELLLDVL</sequence>
<feature type="domain" description="CTLH" evidence="1">
    <location>
        <begin position="50"/>
        <end position="107"/>
    </location>
</feature>
<dbReference type="RefSeq" id="XP_043050759.1">
    <property type="nucleotide sequence ID" value="XM_043194435.1"/>
</dbReference>
<dbReference type="EMBL" id="JAHMUF010000004">
    <property type="protein sequence ID" value="KAG7195212.1"/>
    <property type="molecule type" value="Genomic_DNA"/>
</dbReference>